<dbReference type="PROSITE" id="PS51189">
    <property type="entry name" value="FAT"/>
    <property type="match status" value="1"/>
</dbReference>
<dbReference type="Pfam" id="PF02260">
    <property type="entry name" value="FATC"/>
    <property type="match status" value="1"/>
</dbReference>
<dbReference type="SMART" id="SM01345">
    <property type="entry name" value="Rapamycin_bind"/>
    <property type="match status" value="1"/>
</dbReference>
<feature type="domain" description="FAT" evidence="12">
    <location>
        <begin position="1340"/>
        <end position="1915"/>
    </location>
</feature>
<dbReference type="GO" id="GO:0005737">
    <property type="term" value="C:cytoplasm"/>
    <property type="evidence" value="ECO:0007669"/>
    <property type="project" value="TreeGrafter"/>
</dbReference>
<dbReference type="GO" id="GO:0005634">
    <property type="term" value="C:nucleus"/>
    <property type="evidence" value="ECO:0007669"/>
    <property type="project" value="TreeGrafter"/>
</dbReference>
<comment type="similarity">
    <text evidence="1 10">Belongs to the PI3/PI4-kinase family.</text>
</comment>
<evidence type="ECO:0000256" key="5">
    <source>
        <dbReference type="ARBA" id="ARBA00022741"/>
    </source>
</evidence>
<reference evidence="15" key="1">
    <citation type="submission" date="2023-07" db="EMBL/GenBank/DDBJ databases">
        <title>A draft genome of Kazachstania heterogenica Y-27499.</title>
        <authorList>
            <person name="Donic C."/>
            <person name="Kralova J.S."/>
            <person name="Fidel L."/>
            <person name="Ben-Dor S."/>
            <person name="Jung S."/>
        </authorList>
    </citation>
    <scope>NUCLEOTIDE SEQUENCE [LARGE SCALE GENOMIC DNA]</scope>
    <source>
        <strain evidence="15">Y27499</strain>
    </source>
</reference>
<evidence type="ECO:0000256" key="3">
    <source>
        <dbReference type="ARBA" id="ARBA00022679"/>
    </source>
</evidence>
<dbReference type="InterPro" id="IPR003151">
    <property type="entry name" value="PIK-rel_kinase_FAT"/>
</dbReference>
<dbReference type="Pfam" id="PF08771">
    <property type="entry name" value="FRB_dom"/>
    <property type="match status" value="1"/>
</dbReference>
<keyword evidence="7 10" id="KW-0067">ATP-binding</keyword>
<dbReference type="EC" id="2.7.11.1" evidence="10"/>
<dbReference type="SMART" id="SM00146">
    <property type="entry name" value="PI3Kc"/>
    <property type="match status" value="1"/>
</dbReference>
<dbReference type="Pfam" id="PF02259">
    <property type="entry name" value="FAT"/>
    <property type="match status" value="1"/>
</dbReference>
<dbReference type="InterPro" id="IPR014009">
    <property type="entry name" value="PIK_FAT"/>
</dbReference>
<keyword evidence="2 10" id="KW-0723">Serine/threonine-protein kinase</keyword>
<dbReference type="GO" id="GO:0044877">
    <property type="term" value="F:protein-containing complex binding"/>
    <property type="evidence" value="ECO:0007669"/>
    <property type="project" value="InterPro"/>
</dbReference>
<evidence type="ECO:0000313" key="15">
    <source>
        <dbReference type="Proteomes" id="UP001306508"/>
    </source>
</evidence>
<keyword evidence="6 10" id="KW-0418">Kinase</keyword>
<dbReference type="InterPro" id="IPR026683">
    <property type="entry name" value="TOR_cat"/>
</dbReference>
<evidence type="ECO:0000256" key="4">
    <source>
        <dbReference type="ARBA" id="ARBA00022737"/>
    </source>
</evidence>
<evidence type="ECO:0000259" key="11">
    <source>
        <dbReference type="PROSITE" id="PS50290"/>
    </source>
</evidence>
<dbReference type="InterPro" id="IPR011989">
    <property type="entry name" value="ARM-like"/>
</dbReference>
<dbReference type="SMART" id="SM01346">
    <property type="entry name" value="DUF3385"/>
    <property type="match status" value="1"/>
</dbReference>
<accession>A0AAN7WS11</accession>
<dbReference type="FunFam" id="1.10.1070.11:FF:000029">
    <property type="entry name" value="Serine/threonine-protein kinase TOR"/>
    <property type="match status" value="1"/>
</dbReference>
<evidence type="ECO:0000256" key="2">
    <source>
        <dbReference type="ARBA" id="ARBA00022527"/>
    </source>
</evidence>
<dbReference type="InterPro" id="IPR016024">
    <property type="entry name" value="ARM-type_fold"/>
</dbReference>
<dbReference type="Pfam" id="PF11865">
    <property type="entry name" value="mTOR_dom"/>
    <property type="match status" value="1"/>
</dbReference>
<name>A0AAN7WS11_9SACH</name>
<evidence type="ECO:0000256" key="1">
    <source>
        <dbReference type="ARBA" id="ARBA00011031"/>
    </source>
</evidence>
<dbReference type="Pfam" id="PF00454">
    <property type="entry name" value="PI3_PI4_kinase"/>
    <property type="match status" value="1"/>
</dbReference>
<gene>
    <name evidence="14" type="ORF">RI543_002034</name>
</gene>
<dbReference type="PROSITE" id="PS50290">
    <property type="entry name" value="PI3_4_KINASE_3"/>
    <property type="match status" value="1"/>
</dbReference>
<evidence type="ECO:0000313" key="14">
    <source>
        <dbReference type="EMBL" id="KAK5780907.1"/>
    </source>
</evidence>
<dbReference type="PANTHER" id="PTHR11139">
    <property type="entry name" value="ATAXIA TELANGIECTASIA MUTATED ATM -RELATED"/>
    <property type="match status" value="1"/>
</dbReference>
<evidence type="ECO:0000256" key="7">
    <source>
        <dbReference type="ARBA" id="ARBA00022840"/>
    </source>
</evidence>
<proteinExistence type="inferred from homology"/>
<dbReference type="InterPro" id="IPR057564">
    <property type="entry name" value="HEAT_ATR"/>
</dbReference>
<evidence type="ECO:0000256" key="6">
    <source>
        <dbReference type="ARBA" id="ARBA00022777"/>
    </source>
</evidence>
<dbReference type="InterPro" id="IPR024585">
    <property type="entry name" value="mTOR_dom"/>
</dbReference>
<dbReference type="SUPFAM" id="SSF47212">
    <property type="entry name" value="FKBP12-rapamycin-binding domain of FKBP-rapamycin-associated protein (FRAP)"/>
    <property type="match status" value="1"/>
</dbReference>
<dbReference type="InterPro" id="IPR011009">
    <property type="entry name" value="Kinase-like_dom_sf"/>
</dbReference>
<dbReference type="SMART" id="SM01343">
    <property type="entry name" value="FATC"/>
    <property type="match status" value="1"/>
</dbReference>
<dbReference type="InterPro" id="IPR018936">
    <property type="entry name" value="PI3/4_kinase_CS"/>
</dbReference>
<keyword evidence="3 10" id="KW-0808">Transferase</keyword>
<dbReference type="EMBL" id="JAWIZZ010000040">
    <property type="protein sequence ID" value="KAK5780907.1"/>
    <property type="molecule type" value="Genomic_DNA"/>
</dbReference>
<dbReference type="Pfam" id="PF23593">
    <property type="entry name" value="HEAT_ATR"/>
    <property type="match status" value="1"/>
</dbReference>
<dbReference type="Proteomes" id="UP001306508">
    <property type="component" value="Unassembled WGS sequence"/>
</dbReference>
<dbReference type="InterPro" id="IPR036940">
    <property type="entry name" value="PI3/4_kinase_cat_sf"/>
</dbReference>
<feature type="domain" description="FATC" evidence="13">
    <location>
        <begin position="2434"/>
        <end position="2466"/>
    </location>
</feature>
<dbReference type="GO" id="GO:0005524">
    <property type="term" value="F:ATP binding"/>
    <property type="evidence" value="ECO:0007669"/>
    <property type="project" value="UniProtKB-KW"/>
</dbReference>
<feature type="domain" description="PI3K/PI4K catalytic" evidence="11">
    <location>
        <begin position="2089"/>
        <end position="2402"/>
    </location>
</feature>
<evidence type="ECO:0000256" key="8">
    <source>
        <dbReference type="ARBA" id="ARBA00047899"/>
    </source>
</evidence>
<dbReference type="GO" id="GO:0031932">
    <property type="term" value="C:TORC2 complex"/>
    <property type="evidence" value="ECO:0007669"/>
    <property type="project" value="TreeGrafter"/>
</dbReference>
<comment type="catalytic activity">
    <reaction evidence="8 10">
        <text>L-threonyl-[protein] + ATP = O-phospho-L-threonyl-[protein] + ADP + H(+)</text>
        <dbReference type="Rhea" id="RHEA:46608"/>
        <dbReference type="Rhea" id="RHEA-COMP:11060"/>
        <dbReference type="Rhea" id="RHEA-COMP:11605"/>
        <dbReference type="ChEBI" id="CHEBI:15378"/>
        <dbReference type="ChEBI" id="CHEBI:30013"/>
        <dbReference type="ChEBI" id="CHEBI:30616"/>
        <dbReference type="ChEBI" id="CHEBI:61977"/>
        <dbReference type="ChEBI" id="CHEBI:456216"/>
        <dbReference type="EC" id="2.7.11.1"/>
    </reaction>
</comment>
<dbReference type="Gene3D" id="1.25.10.10">
    <property type="entry name" value="Leucine-rich Repeat Variant"/>
    <property type="match status" value="3"/>
</dbReference>
<dbReference type="FunFam" id="3.30.1010.10:FF:000006">
    <property type="entry name" value="Serine/threonine-protein kinase TOR"/>
    <property type="match status" value="1"/>
</dbReference>
<dbReference type="FunFam" id="1.20.120.150:FF:000001">
    <property type="entry name" value="Serine/threonine-protein kinase TOR"/>
    <property type="match status" value="1"/>
</dbReference>
<keyword evidence="4" id="KW-0677">Repeat</keyword>
<dbReference type="SUPFAM" id="SSF48371">
    <property type="entry name" value="ARM repeat"/>
    <property type="match status" value="3"/>
</dbReference>
<protein>
    <recommendedName>
        <fullName evidence="10">Serine/threonine-protein kinase TOR</fullName>
        <ecNumber evidence="10">2.7.11.1</ecNumber>
    </recommendedName>
</protein>
<evidence type="ECO:0000256" key="9">
    <source>
        <dbReference type="ARBA" id="ARBA00048679"/>
    </source>
</evidence>
<evidence type="ECO:0000259" key="13">
    <source>
        <dbReference type="PROSITE" id="PS51190"/>
    </source>
</evidence>
<evidence type="ECO:0000256" key="10">
    <source>
        <dbReference type="RuleBase" id="RU364109"/>
    </source>
</evidence>
<dbReference type="GO" id="GO:0031931">
    <property type="term" value="C:TORC1 complex"/>
    <property type="evidence" value="ECO:0007669"/>
    <property type="project" value="TreeGrafter"/>
</dbReference>
<organism evidence="14 15">
    <name type="scientific">Arxiozyma heterogenica</name>
    <dbReference type="NCBI Taxonomy" id="278026"/>
    <lineage>
        <taxon>Eukaryota</taxon>
        <taxon>Fungi</taxon>
        <taxon>Dikarya</taxon>
        <taxon>Ascomycota</taxon>
        <taxon>Saccharomycotina</taxon>
        <taxon>Saccharomycetes</taxon>
        <taxon>Saccharomycetales</taxon>
        <taxon>Saccharomycetaceae</taxon>
        <taxon>Arxiozyma</taxon>
    </lineage>
</organism>
<dbReference type="Gene3D" id="1.20.120.150">
    <property type="entry name" value="FKBP12-rapamycin binding domain"/>
    <property type="match status" value="1"/>
</dbReference>
<dbReference type="PROSITE" id="PS51190">
    <property type="entry name" value="FATC"/>
    <property type="match status" value="1"/>
</dbReference>
<dbReference type="GO" id="GO:0004674">
    <property type="term" value="F:protein serine/threonine kinase activity"/>
    <property type="evidence" value="ECO:0007669"/>
    <property type="project" value="UniProtKB-KW"/>
</dbReference>
<dbReference type="InterPro" id="IPR050517">
    <property type="entry name" value="DDR_Repair_Kinase"/>
</dbReference>
<dbReference type="GO" id="GO:0016242">
    <property type="term" value="P:negative regulation of macroautophagy"/>
    <property type="evidence" value="ECO:0007669"/>
    <property type="project" value="TreeGrafter"/>
</dbReference>
<dbReference type="SUPFAM" id="SSF56112">
    <property type="entry name" value="Protein kinase-like (PK-like)"/>
    <property type="match status" value="1"/>
</dbReference>
<sequence length="2466" mass="282717">MIANDTNLNWDSLAINFEPIELHFASLSCNLLNFKSFNDISPTSLNLSTTPSINENTLINGSIGPDINALMDISKHKYIDGFPDCNNIIFDQLKSSNLQEREHAAQQLSKNLLSIERELSVEQFQRFITTLHNKIFELIHGSTSNEKIAGIKAVDVLISFYSSHDELPNQTSRLANYLRTLLPSNDSEVMKQAAMALGRLAVPGNTITTDFVDVQVNTCIEWLTVLPENNYSGKVEYQKHAALLILISFTKNSPYLLYPYVNPILENIWRPLRETKVAIRLDAAELLGNCLCVLQERNDDNGKQKWVKSLYSTVTDSSLPITPELIHGSLLVYRELLKVGSGKFLKSKITEIFYKIMTFKNYKLDIIRHEIYTILPLVATFDQKKFIKKYLDIIMVHYLTVLKNMSINSTMSCDRPYIYVSIGDISSQVRSHINPYVKQIVENLQDALKSKLKVRKLYEKELFYCLNKLVIAMGPALAKYLHNDLLRLIFACTLTGYMEETLLILVDNIPSLEKIIKKRVLTIISYYLSGESFDHFEKQKIPNESVLENGQRWRNKYIFNKNDEPKDKTKDAQLISQALKTLRNIKLEQSLTSFARTVLITYCEHDDPIVRKFATLTTCEIYSKNHKVMSSNDKYTLIAVNEVVSRVIITALADPVSEIRLETLKKLNNVFDAQLAQPDNARLLITSLKDEVFNIQKEGMNLLGRLSLVNPAYIVPLLRKTLLELLTELKYTNWRRKKEECLILLKILCSSNKTIVEPYTDILMDLLLNNAKDTSSIVTCGALEAISKLSVTIEQDMMLYMDRIIKLIIDILKDKSNIYKKQVAVKTLIKLVSSTGYVISPLLDYSELLGILLGILQSDALKDISLDTLQLIGTLGALDPYKHREISTTNISSKDSSMINAHTDINLLISGMSPGDENYYPLVVIDVLTGIMADTSYSPHHTVIVQSIVHIFQDMGKRCSVLLDKVLPTLLSVMRTCPPSMLEFYFQQLGLITKIVGDYMSPFVDDILQLINDFLTIKTLQPTMVMLIESLAKGLLTKFKVFVPATLSIYVNILDTDKSSGKKTSIILLKSLISFGSSLENYSYLILPTVIRISEYGIKSLRKVAIVTIGKLAKIIDLSEMTSRIIQSLLRTLNSNDDELNKAVMNTFCLLLLQTNLDFLIYAPIINKILLQKNIQHSVYDQLITKLMNNERIPNNFFFEREQENLNRIQKGSFKEPEKLPINQNVLKSSWNCSNVKTTEAWREWFRRFSIQLLKESPSSTLRACSSLVDIPYPLTKELFNISFASCWKELFSENRDDFITSLSMALTSNECPLDIHQNLLTLIEYMDHNNTPLPLSLEKLSSFSQKCNFYTKTLYYKELEYKEDQDSKIIETLLNLNNQLHQTDSVIGILKYAQKVQKSQSREVWYEKLQRWEDALDSYKERESAGENSFEITLGKMRSLYALGNWSELYSLTKEYWDVLDLTTKKKIAPLAATATWMTGKWNFIREYVNNMSHNTQEYEFINVICNIHSNNFKAAEYHLKKTRELIMKDIINLGNESYSRLYNLFTRAQVVTELEEVIEYKQSPLDSNKRSRIKEIWDKRLKGVQKNVDIWRNFLQVRSLVLTPKEQLDISIKFANLCRKSGRLALCNSILNQLMDPVESPDQIPKVKAPPTVIYAKIKYLWACDSYNEALDNLIILTSKMMTDLGFETSDVMTGTSCVRCSVPSYKLDMYKELLARCFVKQGKWMVHLEPTWRKTNPDKILSSYLLATHFDPLSYKAWHSWALANYEVISAKLSDMEGEDGNQKDSHATLDVHELDIQHYQDDPHLIYKHVVPAIQGFFQSIALSESSSMQDALRILSLWFSFGGIPEVSQAMQQGFASTKIGTWLEVLPQLISRIHQPNYIVSRSLLALLSDLSKVHPQALIYPLTVAIKSESVSRRNAAQSIIDKMLSHSPILVQQGELVSDELIRVAVLWHEQWYEGLEEASRQYFSEHDVDKMLAVLEPLYKTLDDGPETLREISFYNAYGHDLVIAKHLIEKYQNKNEKKYIKEAWDTYYLVFKKITETLPLLQNLELQHISPKLLALENLELAIPGTYFIDKPIIKIAKFHKTISVISSKQRPRKITIKGDDGKDYHYALKGHEDIRQDSLVMQLFGLVNTLLQKDTESFKRHLDIQQFPAIPLSPKTGLLGWVSNSDTFHALVKSQREANKIPLNIEHWIMLQMAPDYDNLELLQKIEVFQYSMDNTKGDDMARAFWLKSKSSEVWLERRTTYTRSLAVMSMVGYILGLGDRHPSNFLIDRSTGKVVHIDFGDCFESTILRTKFPEKVPFRLTRMLVNAMEIGGIEGSFRIASEHVMRVLRNNQDSLIALLEAFALDPLIYWGSDLPKTKIEEQTGINLSMPNPNELYRRGLISQDDVHSMEVEQERKLKNARATLVLNRINDKLVGNDIPHLSNLDVPEQVDKLIQQATSIENLCQHYIGWCPFW</sequence>
<dbReference type="InterPro" id="IPR009076">
    <property type="entry name" value="FRB_dom"/>
</dbReference>
<keyword evidence="5 10" id="KW-0547">Nucleotide-binding</keyword>
<comment type="catalytic activity">
    <reaction evidence="9">
        <text>L-seryl-[protein] + ATP = O-phospho-L-seryl-[protein] + ADP + H(+)</text>
        <dbReference type="Rhea" id="RHEA:17989"/>
        <dbReference type="Rhea" id="RHEA-COMP:9863"/>
        <dbReference type="Rhea" id="RHEA-COMP:11604"/>
        <dbReference type="ChEBI" id="CHEBI:15378"/>
        <dbReference type="ChEBI" id="CHEBI:29999"/>
        <dbReference type="ChEBI" id="CHEBI:30616"/>
        <dbReference type="ChEBI" id="CHEBI:83421"/>
        <dbReference type="ChEBI" id="CHEBI:456216"/>
        <dbReference type="EC" id="2.7.11.1"/>
    </reaction>
</comment>
<evidence type="ECO:0000259" key="12">
    <source>
        <dbReference type="PROSITE" id="PS51189"/>
    </source>
</evidence>
<comment type="caution">
    <text evidence="14">The sequence shown here is derived from an EMBL/GenBank/DDBJ whole genome shotgun (WGS) entry which is preliminary data.</text>
</comment>
<dbReference type="PROSITE" id="PS00916">
    <property type="entry name" value="PI3_4_KINASE_2"/>
    <property type="match status" value="1"/>
</dbReference>
<dbReference type="PANTHER" id="PTHR11139:SF9">
    <property type="entry name" value="SERINE_THREONINE-PROTEIN KINASE MTOR"/>
    <property type="match status" value="1"/>
</dbReference>
<dbReference type="InterPro" id="IPR003152">
    <property type="entry name" value="FATC_dom"/>
</dbReference>
<dbReference type="CDD" id="cd05169">
    <property type="entry name" value="PIKKc_TOR"/>
    <property type="match status" value="1"/>
</dbReference>
<dbReference type="InterPro" id="IPR000403">
    <property type="entry name" value="PI3/4_kinase_cat_dom"/>
</dbReference>
<keyword evidence="15" id="KW-1185">Reference proteome</keyword>
<dbReference type="InterPro" id="IPR036738">
    <property type="entry name" value="FRB_sf"/>
</dbReference>
<dbReference type="GO" id="GO:0038202">
    <property type="term" value="P:TORC1 signaling"/>
    <property type="evidence" value="ECO:0007669"/>
    <property type="project" value="TreeGrafter"/>
</dbReference>
<dbReference type="Gene3D" id="1.10.1070.11">
    <property type="entry name" value="Phosphatidylinositol 3-/4-kinase, catalytic domain"/>
    <property type="match status" value="1"/>
</dbReference>
<dbReference type="PROSITE" id="PS00915">
    <property type="entry name" value="PI3_4_KINASE_1"/>
    <property type="match status" value="1"/>
</dbReference>